<dbReference type="EMBL" id="KN846952">
    <property type="protein sequence ID" value="KIV82478.1"/>
    <property type="molecule type" value="Genomic_DNA"/>
</dbReference>
<evidence type="ECO:0000256" key="4">
    <source>
        <dbReference type="ARBA" id="ARBA00023136"/>
    </source>
</evidence>
<reference evidence="7 8" key="1">
    <citation type="submission" date="2015-01" db="EMBL/GenBank/DDBJ databases">
        <title>The Genome Sequence of Exophiala sideris CBS121828.</title>
        <authorList>
            <consortium name="The Broad Institute Genomics Platform"/>
            <person name="Cuomo C."/>
            <person name="de Hoog S."/>
            <person name="Gorbushina A."/>
            <person name="Stielow B."/>
            <person name="Teixiera M."/>
            <person name="Abouelleil A."/>
            <person name="Chapman S.B."/>
            <person name="Priest M."/>
            <person name="Young S.K."/>
            <person name="Wortman J."/>
            <person name="Nusbaum C."/>
            <person name="Birren B."/>
        </authorList>
    </citation>
    <scope>NUCLEOTIDE SEQUENCE [LARGE SCALE GENOMIC DNA]</scope>
    <source>
        <strain evidence="7 8">CBS 121828</strain>
    </source>
</reference>
<feature type="transmembrane region" description="Helical" evidence="5">
    <location>
        <begin position="429"/>
        <end position="453"/>
    </location>
</feature>
<feature type="transmembrane region" description="Helical" evidence="5">
    <location>
        <begin position="140"/>
        <end position="163"/>
    </location>
</feature>
<gene>
    <name evidence="7" type="ORF">PV11_04588</name>
</gene>
<keyword evidence="3 5" id="KW-1133">Transmembrane helix</keyword>
<dbReference type="PANTHER" id="PTHR23502:SF50">
    <property type="entry name" value="TRANSPORTER, PUTATIVE (AFU_ORTHOLOGUE AFUA_5G00430)-RELATED"/>
    <property type="match status" value="1"/>
</dbReference>
<dbReference type="GO" id="GO:0005886">
    <property type="term" value="C:plasma membrane"/>
    <property type="evidence" value="ECO:0007669"/>
    <property type="project" value="TreeGrafter"/>
</dbReference>
<keyword evidence="4 5" id="KW-0472">Membrane</keyword>
<proteinExistence type="predicted"/>
<dbReference type="STRING" id="1016849.A0A0D1Z6J4"/>
<dbReference type="Gene3D" id="1.20.1250.20">
    <property type="entry name" value="MFS general substrate transporter like domains"/>
    <property type="match status" value="1"/>
</dbReference>
<dbReference type="AlphaFoldDB" id="A0A0D1Z6J4"/>
<evidence type="ECO:0000256" key="2">
    <source>
        <dbReference type="ARBA" id="ARBA00022692"/>
    </source>
</evidence>
<evidence type="ECO:0000256" key="1">
    <source>
        <dbReference type="ARBA" id="ARBA00004141"/>
    </source>
</evidence>
<dbReference type="Proteomes" id="UP000053599">
    <property type="component" value="Unassembled WGS sequence"/>
</dbReference>
<feature type="transmembrane region" description="Helical" evidence="5">
    <location>
        <begin position="494"/>
        <end position="518"/>
    </location>
</feature>
<evidence type="ECO:0000256" key="3">
    <source>
        <dbReference type="ARBA" id="ARBA00022989"/>
    </source>
</evidence>
<dbReference type="Pfam" id="PF07690">
    <property type="entry name" value="MFS_1"/>
    <property type="match status" value="1"/>
</dbReference>
<feature type="transmembrane region" description="Helical" evidence="5">
    <location>
        <begin position="402"/>
        <end position="423"/>
    </location>
</feature>
<feature type="domain" description="Major facilitator superfamily (MFS) profile" evidence="6">
    <location>
        <begin position="44"/>
        <end position="519"/>
    </location>
</feature>
<feature type="transmembrane region" description="Helical" evidence="5">
    <location>
        <begin position="44"/>
        <end position="65"/>
    </location>
</feature>
<organism evidence="7 8">
    <name type="scientific">Exophiala sideris</name>
    <dbReference type="NCBI Taxonomy" id="1016849"/>
    <lineage>
        <taxon>Eukaryota</taxon>
        <taxon>Fungi</taxon>
        <taxon>Dikarya</taxon>
        <taxon>Ascomycota</taxon>
        <taxon>Pezizomycotina</taxon>
        <taxon>Eurotiomycetes</taxon>
        <taxon>Chaetothyriomycetidae</taxon>
        <taxon>Chaetothyriales</taxon>
        <taxon>Herpotrichiellaceae</taxon>
        <taxon>Exophiala</taxon>
    </lineage>
</organism>
<feature type="transmembrane region" description="Helical" evidence="5">
    <location>
        <begin position="199"/>
        <end position="219"/>
    </location>
</feature>
<dbReference type="SUPFAM" id="SSF103473">
    <property type="entry name" value="MFS general substrate transporter"/>
    <property type="match status" value="1"/>
</dbReference>
<evidence type="ECO:0000259" key="6">
    <source>
        <dbReference type="PROSITE" id="PS50850"/>
    </source>
</evidence>
<dbReference type="InterPro" id="IPR036259">
    <property type="entry name" value="MFS_trans_sf"/>
</dbReference>
<dbReference type="HOGENOM" id="CLU_008455_13_3_1"/>
<dbReference type="PANTHER" id="PTHR23502">
    <property type="entry name" value="MAJOR FACILITATOR SUPERFAMILY"/>
    <property type="match status" value="1"/>
</dbReference>
<dbReference type="InterPro" id="IPR011701">
    <property type="entry name" value="MFS"/>
</dbReference>
<sequence>MSSDRLPPGTQRIEDQAGSKILLAPQPNADPNQPLNWSAFRKTVHMTILCLYALMVFAILCVAVPLWQDFNEELGMSYAVLNDGYATNMATLSVGCIIFVPIALRLGRRPIYLITALVMLAGAIWQAKMYTVGDMIGSNAITGLAGAVNEAIFQVTVADLFYVHQRGTMNGIYLAVVIIGNYLGPVAAGYVAVNQNWRWVFWYCTIFMSVVTLIMVVFLEETKYTPRALIGREVVDSTHQESDLTKVDSMTKDTAPSISVDATEDATNNRRRVVEIDSTIPMDSYWRRHRFWSTEKVTTSESRSLWMHLYQPFQILCTFPAVMFCALQYGFLIAMLAVLAVTQADLYPFPPYNFSPIGIGNLNIAPAVGAILGSMFGGPLNDYFILQVAKRRGGIYEPETRLWLFLIPGFCMPLGLFLYGLTIAKGMNYWINIVGSAFIGAAIGGCGDIALTYCQDCYQYILGDALTSVVFVRNVISTALVFAITPWIEGMGVYNMFVLLGCLSIAIALTCVPLIIWGRAWRIKLAPRYEHFVAKQY</sequence>
<feature type="transmembrane region" description="Helical" evidence="5">
    <location>
        <begin position="465"/>
        <end position="488"/>
    </location>
</feature>
<feature type="transmembrane region" description="Helical" evidence="5">
    <location>
        <begin position="313"/>
        <end position="342"/>
    </location>
</feature>
<protein>
    <recommendedName>
        <fullName evidence="6">Major facilitator superfamily (MFS) profile domain-containing protein</fullName>
    </recommendedName>
</protein>
<comment type="subcellular location">
    <subcellularLocation>
        <location evidence="1">Membrane</location>
        <topology evidence="1">Multi-pass membrane protein</topology>
    </subcellularLocation>
</comment>
<accession>A0A0D1Z6J4</accession>
<evidence type="ECO:0000313" key="8">
    <source>
        <dbReference type="Proteomes" id="UP000053599"/>
    </source>
</evidence>
<dbReference type="PROSITE" id="PS50850">
    <property type="entry name" value="MFS"/>
    <property type="match status" value="1"/>
</dbReference>
<dbReference type="GO" id="GO:0022857">
    <property type="term" value="F:transmembrane transporter activity"/>
    <property type="evidence" value="ECO:0007669"/>
    <property type="project" value="InterPro"/>
</dbReference>
<feature type="transmembrane region" description="Helical" evidence="5">
    <location>
        <begin position="85"/>
        <end position="104"/>
    </location>
</feature>
<keyword evidence="2 5" id="KW-0812">Transmembrane</keyword>
<name>A0A0D1Z6J4_9EURO</name>
<evidence type="ECO:0000256" key="5">
    <source>
        <dbReference type="SAM" id="Phobius"/>
    </source>
</evidence>
<feature type="transmembrane region" description="Helical" evidence="5">
    <location>
        <begin position="111"/>
        <end position="128"/>
    </location>
</feature>
<feature type="transmembrane region" description="Helical" evidence="5">
    <location>
        <begin position="172"/>
        <end position="193"/>
    </location>
</feature>
<dbReference type="OrthoDB" id="5215911at2759"/>
<dbReference type="InterPro" id="IPR020846">
    <property type="entry name" value="MFS_dom"/>
</dbReference>
<feature type="transmembrane region" description="Helical" evidence="5">
    <location>
        <begin position="362"/>
        <end position="381"/>
    </location>
</feature>
<evidence type="ECO:0000313" key="7">
    <source>
        <dbReference type="EMBL" id="KIV82478.1"/>
    </source>
</evidence>